<gene>
    <name evidence="11" type="ORF">COU96_01450</name>
</gene>
<dbReference type="AlphaFoldDB" id="A0A2M8L5P2"/>
<evidence type="ECO:0000313" key="12">
    <source>
        <dbReference type="Proteomes" id="UP000229500"/>
    </source>
</evidence>
<evidence type="ECO:0000256" key="1">
    <source>
        <dbReference type="ARBA" id="ARBA00007164"/>
    </source>
</evidence>
<evidence type="ECO:0000256" key="3">
    <source>
        <dbReference type="ARBA" id="ARBA00022801"/>
    </source>
</evidence>
<dbReference type="Pfam" id="PF00768">
    <property type="entry name" value="Peptidase_S11"/>
    <property type="match status" value="1"/>
</dbReference>
<dbReference type="Proteomes" id="UP000229500">
    <property type="component" value="Unassembled WGS sequence"/>
</dbReference>
<keyword evidence="2" id="KW-0732">Signal</keyword>
<dbReference type="InterPro" id="IPR001967">
    <property type="entry name" value="Peptidase_S11_N"/>
</dbReference>
<dbReference type="GO" id="GO:0009252">
    <property type="term" value="P:peptidoglycan biosynthetic process"/>
    <property type="evidence" value="ECO:0007669"/>
    <property type="project" value="UniProtKB-KW"/>
</dbReference>
<dbReference type="InterPro" id="IPR012338">
    <property type="entry name" value="Beta-lactam/transpept-like"/>
</dbReference>
<proteinExistence type="inferred from homology"/>
<dbReference type="GO" id="GO:0009002">
    <property type="term" value="F:serine-type D-Ala-D-Ala carboxypeptidase activity"/>
    <property type="evidence" value="ECO:0007669"/>
    <property type="project" value="InterPro"/>
</dbReference>
<protein>
    <recommendedName>
        <fullName evidence="10">Peptidase S11 D-alanyl-D-alanine carboxypeptidase A N-terminal domain-containing protein</fullName>
    </recommendedName>
</protein>
<dbReference type="InterPro" id="IPR018044">
    <property type="entry name" value="Peptidase_S11"/>
</dbReference>
<keyword evidence="4" id="KW-0133">Cell shape</keyword>
<evidence type="ECO:0000256" key="6">
    <source>
        <dbReference type="ARBA" id="ARBA00023316"/>
    </source>
</evidence>
<feature type="binding site" evidence="8">
    <location>
        <position position="264"/>
    </location>
    <ligand>
        <name>substrate</name>
    </ligand>
</feature>
<feature type="active site" description="Proton acceptor" evidence="7">
    <location>
        <position position="99"/>
    </location>
</feature>
<dbReference type="SUPFAM" id="SSF56601">
    <property type="entry name" value="beta-lactamase/transpeptidase-like"/>
    <property type="match status" value="1"/>
</dbReference>
<evidence type="ECO:0000259" key="10">
    <source>
        <dbReference type="Pfam" id="PF00768"/>
    </source>
</evidence>
<reference evidence="12" key="1">
    <citation type="submission" date="2017-09" db="EMBL/GenBank/DDBJ databases">
        <title>Depth-based differentiation of microbial function through sediment-hosted aquifers and enrichment of novel symbionts in the deep terrestrial subsurface.</title>
        <authorList>
            <person name="Probst A.J."/>
            <person name="Ladd B."/>
            <person name="Jarett J.K."/>
            <person name="Geller-Mcgrath D.E."/>
            <person name="Sieber C.M.K."/>
            <person name="Emerson J.B."/>
            <person name="Anantharaman K."/>
            <person name="Thomas B.C."/>
            <person name="Malmstrom R."/>
            <person name="Stieglmeier M."/>
            <person name="Klingl A."/>
            <person name="Woyke T."/>
            <person name="Ryan C.M."/>
            <person name="Banfield J.F."/>
        </authorList>
    </citation>
    <scope>NUCLEOTIDE SEQUENCE [LARGE SCALE GENOMIC DNA]</scope>
</reference>
<evidence type="ECO:0000256" key="9">
    <source>
        <dbReference type="RuleBase" id="RU004016"/>
    </source>
</evidence>
<evidence type="ECO:0000313" key="11">
    <source>
        <dbReference type="EMBL" id="PJE69116.1"/>
    </source>
</evidence>
<dbReference type="PANTHER" id="PTHR21581">
    <property type="entry name" value="D-ALANYL-D-ALANINE CARBOXYPEPTIDASE"/>
    <property type="match status" value="1"/>
</dbReference>
<dbReference type="PRINTS" id="PR00725">
    <property type="entry name" value="DADACBPTASE1"/>
</dbReference>
<organism evidence="11 12">
    <name type="scientific">Candidatus Shapirobacteria bacterium CG10_big_fil_rev_8_21_14_0_10_38_14</name>
    <dbReference type="NCBI Taxonomy" id="1974483"/>
    <lineage>
        <taxon>Bacteria</taxon>
        <taxon>Candidatus Shapironibacteriota</taxon>
    </lineage>
</organism>
<sequence length="320" mass="35784">MLSENLPLKLKRGFLFAFSFALFLIPGQNYYLTVQSFWHPAQTRQIEVGLPMLFYPINFTDSQTPQITAQSVLVMDVDSAVALYAKNENDHFLPASTVKMMTALVALEQYQLDEILKVNKTNGFGQDMELVEGEEISVNNLLYGLLVSSANDAALVLAQNYPGGKTAFVARMNQKAQELHLENTYFANPTGLDTDEEDEFLADFSYTTALDLVHLSRWALKNETFKQMVAIPQITVTDVSGRFKHQLYNINALLTSLTGTKGVKTGWTEQAGECLVSLVERHGRGIVTVVLGSQDRFGETTKLIEWAFANHQWKDISPSI</sequence>
<keyword evidence="6" id="KW-0961">Cell wall biogenesis/degradation</keyword>
<evidence type="ECO:0000256" key="5">
    <source>
        <dbReference type="ARBA" id="ARBA00022984"/>
    </source>
</evidence>
<feature type="active site" evidence="7">
    <location>
        <position position="149"/>
    </location>
</feature>
<dbReference type="GO" id="GO:0006508">
    <property type="term" value="P:proteolysis"/>
    <property type="evidence" value="ECO:0007669"/>
    <property type="project" value="InterPro"/>
</dbReference>
<keyword evidence="3" id="KW-0378">Hydrolase</keyword>
<evidence type="ECO:0000256" key="4">
    <source>
        <dbReference type="ARBA" id="ARBA00022960"/>
    </source>
</evidence>
<dbReference type="GO" id="GO:0071555">
    <property type="term" value="P:cell wall organization"/>
    <property type="evidence" value="ECO:0007669"/>
    <property type="project" value="UniProtKB-KW"/>
</dbReference>
<evidence type="ECO:0000256" key="2">
    <source>
        <dbReference type="ARBA" id="ARBA00022729"/>
    </source>
</evidence>
<comment type="caution">
    <text evidence="11">The sequence shown here is derived from an EMBL/GenBank/DDBJ whole genome shotgun (WGS) entry which is preliminary data.</text>
</comment>
<accession>A0A2M8L5P2</accession>
<dbReference type="EMBL" id="PFEL01000056">
    <property type="protein sequence ID" value="PJE69116.1"/>
    <property type="molecule type" value="Genomic_DNA"/>
</dbReference>
<feature type="active site" description="Acyl-ester intermediate" evidence="7">
    <location>
        <position position="96"/>
    </location>
</feature>
<dbReference type="GO" id="GO:0008360">
    <property type="term" value="P:regulation of cell shape"/>
    <property type="evidence" value="ECO:0007669"/>
    <property type="project" value="UniProtKB-KW"/>
</dbReference>
<dbReference type="PANTHER" id="PTHR21581:SF6">
    <property type="entry name" value="TRAFFICKING PROTEIN PARTICLE COMPLEX SUBUNIT 12"/>
    <property type="match status" value="1"/>
</dbReference>
<keyword evidence="5" id="KW-0573">Peptidoglycan synthesis</keyword>
<feature type="domain" description="Peptidase S11 D-alanyl-D-alanine carboxypeptidase A N-terminal" evidence="10">
    <location>
        <begin position="62"/>
        <end position="294"/>
    </location>
</feature>
<dbReference type="Gene3D" id="3.40.710.10">
    <property type="entry name" value="DD-peptidase/beta-lactamase superfamily"/>
    <property type="match status" value="1"/>
</dbReference>
<name>A0A2M8L5P2_9BACT</name>
<evidence type="ECO:0000256" key="7">
    <source>
        <dbReference type="PIRSR" id="PIRSR618044-1"/>
    </source>
</evidence>
<evidence type="ECO:0000256" key="8">
    <source>
        <dbReference type="PIRSR" id="PIRSR618044-2"/>
    </source>
</evidence>
<comment type="similarity">
    <text evidence="1 9">Belongs to the peptidase S11 family.</text>
</comment>